<protein>
    <recommendedName>
        <fullName evidence="4">SAP domain-containing protein</fullName>
    </recommendedName>
</protein>
<evidence type="ECO:0008006" key="4">
    <source>
        <dbReference type="Google" id="ProtNLM"/>
    </source>
</evidence>
<organism evidence="2 3">
    <name type="scientific">Diaporthe australafricana</name>
    <dbReference type="NCBI Taxonomy" id="127596"/>
    <lineage>
        <taxon>Eukaryota</taxon>
        <taxon>Fungi</taxon>
        <taxon>Dikarya</taxon>
        <taxon>Ascomycota</taxon>
        <taxon>Pezizomycotina</taxon>
        <taxon>Sordariomycetes</taxon>
        <taxon>Sordariomycetidae</taxon>
        <taxon>Diaporthales</taxon>
        <taxon>Diaporthaceae</taxon>
        <taxon>Diaporthe</taxon>
    </lineage>
</organism>
<evidence type="ECO:0000313" key="2">
    <source>
        <dbReference type="EMBL" id="KAL1879289.1"/>
    </source>
</evidence>
<keyword evidence="3" id="KW-1185">Reference proteome</keyword>
<dbReference type="EMBL" id="JAWRVE010000010">
    <property type="protein sequence ID" value="KAL1879289.1"/>
    <property type="molecule type" value="Genomic_DNA"/>
</dbReference>
<sequence length="381" mass="42145">MPQVAKNQELVPAADLPYFIAATAAGIRQQLRDAGIPTSGLKYDLYLRLRANGLSLYNDIRDADSSESDSSEDEDSEAGSPGPVSPPLGRTGRKRAREEDEEDIEQPAAKRVSLVDVPAEIEKRVINNLDAAGIFNLAAAVPDQFLSDDKIDAFRVEAERRKQPEDRDGRSLLEWVLQRVGSEYNFRTDHQGLIQRVVDTYMASYAERSEEARVEQIMWYYRNASPLFYAVRQGLPDMVYLLVLTGENTNEMVDGATPLDEATLLVTPSISDVDRLSVIFALLAGGAITTMTNPGRLEADEDNVMNRVGSTSDAAAERLRQIRPGAAAVTADPADWPVIENPRGLTVRQFLGDERSPLLDRATMALYLIGAQVLVYPNFQW</sequence>
<accession>A0ABR3XUP7</accession>
<reference evidence="2 3" key="1">
    <citation type="journal article" date="2024" name="IMA Fungus">
        <title>IMA Genome - F19 : A genome assembly and annotation guide to empower mycologists, including annotated draft genome sequences of Ceratocystis pirilliformis, Diaporthe australafricana, Fusarium ophioides, Paecilomyces lecythidis, and Sporothrix stenoceras.</title>
        <authorList>
            <person name="Aylward J."/>
            <person name="Wilson A.M."/>
            <person name="Visagie C.M."/>
            <person name="Spraker J."/>
            <person name="Barnes I."/>
            <person name="Buitendag C."/>
            <person name="Ceriani C."/>
            <person name="Del Mar Angel L."/>
            <person name="du Plessis D."/>
            <person name="Fuchs T."/>
            <person name="Gasser K."/>
            <person name="Kramer D."/>
            <person name="Li W."/>
            <person name="Munsamy K."/>
            <person name="Piso A."/>
            <person name="Price J.L."/>
            <person name="Sonnekus B."/>
            <person name="Thomas C."/>
            <person name="van der Nest A."/>
            <person name="van Dijk A."/>
            <person name="van Heerden A."/>
            <person name="van Vuuren N."/>
            <person name="Yilmaz N."/>
            <person name="Duong T.A."/>
            <person name="van der Merwe N.A."/>
            <person name="Wingfield M.J."/>
            <person name="Wingfield B.D."/>
        </authorList>
    </citation>
    <scope>NUCLEOTIDE SEQUENCE [LARGE SCALE GENOMIC DNA]</scope>
    <source>
        <strain evidence="2 3">CMW 18300</strain>
    </source>
</reference>
<evidence type="ECO:0000313" key="3">
    <source>
        <dbReference type="Proteomes" id="UP001583177"/>
    </source>
</evidence>
<feature type="region of interest" description="Disordered" evidence="1">
    <location>
        <begin position="61"/>
        <end position="107"/>
    </location>
</feature>
<evidence type="ECO:0000256" key="1">
    <source>
        <dbReference type="SAM" id="MobiDB-lite"/>
    </source>
</evidence>
<gene>
    <name evidence="2" type="ORF">Daus18300_001869</name>
</gene>
<dbReference type="Proteomes" id="UP001583177">
    <property type="component" value="Unassembled WGS sequence"/>
</dbReference>
<name>A0ABR3XUP7_9PEZI</name>
<proteinExistence type="predicted"/>
<comment type="caution">
    <text evidence="2">The sequence shown here is derived from an EMBL/GenBank/DDBJ whole genome shotgun (WGS) entry which is preliminary data.</text>
</comment>
<feature type="compositionally biased region" description="Acidic residues" evidence="1">
    <location>
        <begin position="65"/>
        <end position="77"/>
    </location>
</feature>